<reference evidence="1" key="1">
    <citation type="submission" date="2015-04" db="EMBL/GenBank/DDBJ databases">
        <title>The genome sequence of the plant pathogenic Rhizarian Plasmodiophora brassicae reveals insights in its biotrophic life cycle and the origin of chitin synthesis.</title>
        <authorList>
            <person name="Schwelm A."/>
            <person name="Fogelqvist J."/>
            <person name="Knaust A."/>
            <person name="Julke S."/>
            <person name="Lilja T."/>
            <person name="Dhandapani V."/>
            <person name="Bonilla-Rosso G."/>
            <person name="Karlsson M."/>
            <person name="Shevchenko A."/>
            <person name="Choi S.R."/>
            <person name="Kim H.G."/>
            <person name="Park J.Y."/>
            <person name="Lim Y.P."/>
            <person name="Ludwig-Muller J."/>
            <person name="Dixelius C."/>
        </authorList>
    </citation>
    <scope>NUCLEOTIDE SEQUENCE</scope>
    <source>
        <tissue evidence="1">Potato root galls</tissue>
    </source>
</reference>
<dbReference type="EMBL" id="HACM01011222">
    <property type="protein sequence ID" value="CRZ11664.1"/>
    <property type="molecule type" value="Transcribed_RNA"/>
</dbReference>
<name>A0A0H5RSE8_9EUKA</name>
<evidence type="ECO:0000313" key="1">
    <source>
        <dbReference type="EMBL" id="CRZ11664.1"/>
    </source>
</evidence>
<organism evidence="1">
    <name type="scientific">Spongospora subterranea</name>
    <dbReference type="NCBI Taxonomy" id="70186"/>
    <lineage>
        <taxon>Eukaryota</taxon>
        <taxon>Sar</taxon>
        <taxon>Rhizaria</taxon>
        <taxon>Endomyxa</taxon>
        <taxon>Phytomyxea</taxon>
        <taxon>Plasmodiophorida</taxon>
        <taxon>Plasmodiophoridae</taxon>
        <taxon>Spongospora</taxon>
    </lineage>
</organism>
<protein>
    <submittedName>
        <fullName evidence="1">Uncharacterized protein</fullName>
    </submittedName>
</protein>
<proteinExistence type="predicted"/>
<accession>A0A0H5RSE8</accession>
<dbReference type="AlphaFoldDB" id="A0A0H5RSE8"/>
<sequence length="148" mass="17270">MRLITLVNLSADQQLRQLLYGHYFVQFQTLPSIHNSVFFSKISRFNYHPDRMKSILSALSQDDISSVLDNLHQNVARLCSNPRCFSSPIQTYDHAELYEALNFMKIIYEINLMAKHPLTLLQFTKKCFHLFQTHQFLLQAISIVLPPV</sequence>